<comment type="similarity">
    <text evidence="1">Belongs to the FAH family.</text>
</comment>
<dbReference type="GO" id="GO:0016787">
    <property type="term" value="F:hydrolase activity"/>
    <property type="evidence" value="ECO:0007669"/>
    <property type="project" value="UniProtKB-KW"/>
</dbReference>
<feature type="domain" description="Fumarylacetoacetase-like C-terminal" evidence="3">
    <location>
        <begin position="50"/>
        <end position="256"/>
    </location>
</feature>
<dbReference type="Gene3D" id="3.90.850.10">
    <property type="entry name" value="Fumarylacetoacetase-like, C-terminal domain"/>
    <property type="match status" value="1"/>
</dbReference>
<dbReference type="SUPFAM" id="SSF56529">
    <property type="entry name" value="FAH"/>
    <property type="match status" value="1"/>
</dbReference>
<evidence type="ECO:0000256" key="1">
    <source>
        <dbReference type="ARBA" id="ARBA00010211"/>
    </source>
</evidence>
<dbReference type="PANTHER" id="PTHR42796">
    <property type="entry name" value="FUMARYLACETOACETATE HYDROLASE DOMAIN-CONTAINING PROTEIN 2A-RELATED"/>
    <property type="match status" value="1"/>
</dbReference>
<dbReference type="InterPro" id="IPR011234">
    <property type="entry name" value="Fumarylacetoacetase-like_C"/>
</dbReference>
<protein>
    <submittedName>
        <fullName evidence="4">FAA hydrolase family protein</fullName>
    </submittedName>
</protein>
<reference evidence="4 5" key="1">
    <citation type="submission" date="2018-08" db="EMBL/GenBank/DDBJ databases">
        <title>Genome sequencing of Agrobacterium vitis strain ICMP 10754.</title>
        <authorList>
            <person name="Visnovsky S.B."/>
            <person name="Pitman A.R."/>
        </authorList>
    </citation>
    <scope>NUCLEOTIDE SEQUENCE [LARGE SCALE GENOMIC DNA]</scope>
    <source>
        <strain evidence="4 5">ICMP 10754</strain>
    </source>
</reference>
<evidence type="ECO:0000313" key="5">
    <source>
        <dbReference type="Proteomes" id="UP000436911"/>
    </source>
</evidence>
<evidence type="ECO:0000256" key="2">
    <source>
        <dbReference type="ARBA" id="ARBA00022723"/>
    </source>
</evidence>
<keyword evidence="4" id="KW-0378">Hydrolase</keyword>
<proteinExistence type="inferred from homology"/>
<dbReference type="FunFam" id="3.90.850.10:FF:000002">
    <property type="entry name" value="2-hydroxyhepta-2,4-diene-1,7-dioate isomerase"/>
    <property type="match status" value="1"/>
</dbReference>
<dbReference type="InterPro" id="IPR051121">
    <property type="entry name" value="FAH"/>
</dbReference>
<dbReference type="OrthoDB" id="5197601at2"/>
<gene>
    <name evidence="4" type="ORF">DXT89_24940</name>
</gene>
<accession>A0A368NLU0</accession>
<dbReference type="PANTHER" id="PTHR42796:SF4">
    <property type="entry name" value="FUMARYLACETOACETATE HYDROLASE DOMAIN-CONTAINING PROTEIN 2A"/>
    <property type="match status" value="1"/>
</dbReference>
<dbReference type="GO" id="GO:0019752">
    <property type="term" value="P:carboxylic acid metabolic process"/>
    <property type="evidence" value="ECO:0007669"/>
    <property type="project" value="UniProtKB-ARBA"/>
</dbReference>
<dbReference type="GO" id="GO:0016853">
    <property type="term" value="F:isomerase activity"/>
    <property type="evidence" value="ECO:0007669"/>
    <property type="project" value="UniProtKB-ARBA"/>
</dbReference>
<evidence type="ECO:0000313" key="4">
    <source>
        <dbReference type="EMBL" id="KAA3520815.1"/>
    </source>
</evidence>
<organism evidence="4 5">
    <name type="scientific">Agrobacterium vitis</name>
    <name type="common">Rhizobium vitis</name>
    <dbReference type="NCBI Taxonomy" id="373"/>
    <lineage>
        <taxon>Bacteria</taxon>
        <taxon>Pseudomonadati</taxon>
        <taxon>Pseudomonadota</taxon>
        <taxon>Alphaproteobacteria</taxon>
        <taxon>Hyphomicrobiales</taxon>
        <taxon>Rhizobiaceae</taxon>
        <taxon>Rhizobium/Agrobacterium group</taxon>
        <taxon>Agrobacterium</taxon>
    </lineage>
</organism>
<comment type="caution">
    <text evidence="4">The sequence shown here is derived from an EMBL/GenBank/DDBJ whole genome shotgun (WGS) entry which is preliminary data.</text>
</comment>
<dbReference type="GO" id="GO:0046872">
    <property type="term" value="F:metal ion binding"/>
    <property type="evidence" value="ECO:0007669"/>
    <property type="project" value="UniProtKB-KW"/>
</dbReference>
<dbReference type="Pfam" id="PF01557">
    <property type="entry name" value="FAA_hydrolase"/>
    <property type="match status" value="1"/>
</dbReference>
<dbReference type="InterPro" id="IPR036663">
    <property type="entry name" value="Fumarylacetoacetase_C_sf"/>
</dbReference>
<name>A0A368NLU0_AGRVI</name>
<dbReference type="EMBL" id="QUSG01000025">
    <property type="protein sequence ID" value="KAA3520815.1"/>
    <property type="molecule type" value="Genomic_DNA"/>
</dbReference>
<sequence>MKVGDPGYPGNLEEILRAGEIVEAGKVLLQGRSVDLAEIEFLPPVSNASKVICVGLNYADHAAEGGSKVPDYPTVFARFNSSLIGHGAPLVCPKVSEQFDYEAEMVAIIGKGGRAISEAEALSHVAGYSVFNDGSVRDYQLRTPQWTIGKNFDGTGAFGPAFVTADELEPGATGLRIQTRLNGRVLQDASTSDLVFSVARLVSLISAAMTLEPGDVIVTGTPAGVGLGHNPPIFMKEGDVCEIEIEKIGLLSNPVVKEK</sequence>
<keyword evidence="2" id="KW-0479">Metal-binding</keyword>
<evidence type="ECO:0000259" key="3">
    <source>
        <dbReference type="Pfam" id="PF01557"/>
    </source>
</evidence>
<dbReference type="AlphaFoldDB" id="A0A368NLU0"/>
<dbReference type="Proteomes" id="UP000436911">
    <property type="component" value="Unassembled WGS sequence"/>
</dbReference>